<dbReference type="STRING" id="568816.Acin_1830"/>
<dbReference type="InParanoid" id="G4Q3X5"/>
<name>G4Q3X5_ACIIR</name>
<dbReference type="KEGG" id="ain:Acin_1830"/>
<organism evidence="1 2">
    <name type="scientific">Acidaminococcus intestini (strain RyC-MR95)</name>
    <dbReference type="NCBI Taxonomy" id="568816"/>
    <lineage>
        <taxon>Bacteria</taxon>
        <taxon>Bacillati</taxon>
        <taxon>Bacillota</taxon>
        <taxon>Negativicutes</taxon>
        <taxon>Acidaminococcales</taxon>
        <taxon>Acidaminococcaceae</taxon>
        <taxon>Acidaminococcus</taxon>
    </lineage>
</organism>
<dbReference type="EMBL" id="CP003058">
    <property type="protein sequence ID" value="AEQ23041.1"/>
    <property type="molecule type" value="Genomic_DNA"/>
</dbReference>
<evidence type="ECO:0000313" key="1">
    <source>
        <dbReference type="EMBL" id="AEQ23041.1"/>
    </source>
</evidence>
<dbReference type="HOGENOM" id="CLU_2094556_0_0_9"/>
<dbReference type="PATRIC" id="fig|568816.4.peg.1777"/>
<dbReference type="Gene3D" id="2.60.120.1110">
    <property type="match status" value="1"/>
</dbReference>
<sequence length="127" mass="13362">MIFDNENMFFDAVDGAEFASGKESAVIENLGGGDAVDPLFLAVIIAGGEGQLKADITTAKDKDFTEPVELGTFQSAQNAKGLAIKAKVPFGLGRYLKVKLTGTVTGKVTAGLTQNVPNEIPQKFPND</sequence>
<keyword evidence="2" id="KW-1185">Reference proteome</keyword>
<evidence type="ECO:0000313" key="2">
    <source>
        <dbReference type="Proteomes" id="UP000007093"/>
    </source>
</evidence>
<dbReference type="Proteomes" id="UP000007093">
    <property type="component" value="Chromosome"/>
</dbReference>
<proteinExistence type="predicted"/>
<dbReference type="RefSeq" id="WP_014128840.1">
    <property type="nucleotide sequence ID" value="NC_016077.1"/>
</dbReference>
<dbReference type="AlphaFoldDB" id="G4Q3X5"/>
<gene>
    <name evidence="1" type="ordered locus">Acin_1830</name>
</gene>
<reference evidence="1 2" key="1">
    <citation type="journal article" date="2011" name="J. Bacteriol.">
        <title>Complete genome sequence of Acidaminococcus intestini RYC-MR95, a Gram-negative bacterium from the phylum Firmicutes.</title>
        <authorList>
            <person name="D'Auria G."/>
            <person name="Galan J.C."/>
            <person name="Rodriguez-Alcayna M."/>
            <person name="Moya A."/>
            <person name="Baquero F."/>
            <person name="Latorre A."/>
        </authorList>
    </citation>
    <scope>NUCLEOTIDE SEQUENCE [LARGE SCALE GENOMIC DNA]</scope>
    <source>
        <strain evidence="1 2">RyC-MR95</strain>
    </source>
</reference>
<accession>G4Q3X5</accession>
<protein>
    <submittedName>
        <fullName evidence="1">Uncharacterized protein</fullName>
    </submittedName>
</protein>